<proteinExistence type="predicted"/>
<feature type="domain" description="HTH tetR-type" evidence="3">
    <location>
        <begin position="16"/>
        <end position="76"/>
    </location>
</feature>
<dbReference type="KEGG" id="aoc:Aocu_14450"/>
<evidence type="ECO:0000256" key="1">
    <source>
        <dbReference type="ARBA" id="ARBA00023125"/>
    </source>
</evidence>
<dbReference type="PATRIC" id="fig|35623.3.peg.1446"/>
<evidence type="ECO:0000256" key="2">
    <source>
        <dbReference type="PROSITE-ProRule" id="PRU00335"/>
    </source>
</evidence>
<keyword evidence="1 2" id="KW-0238">DNA-binding</keyword>
<dbReference type="EMBL" id="LK028559">
    <property type="protein sequence ID" value="CDR31518.1"/>
    <property type="molecule type" value="Genomic_DNA"/>
</dbReference>
<organism evidence="4 5">
    <name type="scientific">Acholeplasma oculi</name>
    <dbReference type="NCBI Taxonomy" id="35623"/>
    <lineage>
        <taxon>Bacteria</taxon>
        <taxon>Bacillati</taxon>
        <taxon>Mycoplasmatota</taxon>
        <taxon>Mollicutes</taxon>
        <taxon>Acholeplasmatales</taxon>
        <taxon>Acholeplasmataceae</taxon>
        <taxon>Acholeplasma</taxon>
    </lineage>
</organism>
<evidence type="ECO:0000259" key="3">
    <source>
        <dbReference type="PROSITE" id="PS50977"/>
    </source>
</evidence>
<sequence>MDQFKDKKPQREQQALETRSKIIQAAIKNFSKYGFHGTSIRDINQSIDTAQGLIYHYFPGGKDELFKVISEESFEMIIKEMEDRKKGYSSMQLNDILEDIFKQVTEVIEAHFNELKILIFELWKHKDLTDCDMHEIIFESLGWFPKLLTEKIHQGEIGSIDIELESYMLKSILVNHFLSRMIDHKMGYLDDKKNRQKIFQRLINSWKE</sequence>
<dbReference type="Gene3D" id="1.10.10.60">
    <property type="entry name" value="Homeodomain-like"/>
    <property type="match status" value="1"/>
</dbReference>
<gene>
    <name evidence="4" type="ORF">Aocu_14450</name>
</gene>
<keyword evidence="5" id="KW-1185">Reference proteome</keyword>
<dbReference type="RefSeq" id="WP_052670139.1">
    <property type="nucleotide sequence ID" value="NZ_FUZK01000004.1"/>
</dbReference>
<dbReference type="Gene3D" id="1.10.357.10">
    <property type="entry name" value="Tetracycline Repressor, domain 2"/>
    <property type="match status" value="1"/>
</dbReference>
<dbReference type="InParanoid" id="A0A061ACF2"/>
<dbReference type="AlphaFoldDB" id="A0A061ACF2"/>
<dbReference type="STRING" id="35623.Aocu_14450"/>
<dbReference type="HOGENOM" id="CLU_069356_12_2_14"/>
<dbReference type="FunCoup" id="A0A061ACF2">
    <property type="interactions" value="28"/>
</dbReference>
<dbReference type="Pfam" id="PF00440">
    <property type="entry name" value="TetR_N"/>
    <property type="match status" value="1"/>
</dbReference>
<accession>A0A061ACF2</accession>
<evidence type="ECO:0000313" key="4">
    <source>
        <dbReference type="EMBL" id="CDR31518.1"/>
    </source>
</evidence>
<dbReference type="PANTHER" id="PTHR43479:SF11">
    <property type="entry name" value="ACREF_ENVCD OPERON REPRESSOR-RELATED"/>
    <property type="match status" value="1"/>
</dbReference>
<reference evidence="5" key="1">
    <citation type="submission" date="2014-05" db="EMBL/GenBank/DDBJ databases">
        <authorList>
            <person name="Kube M."/>
        </authorList>
    </citation>
    <scope>NUCLEOTIDE SEQUENCE [LARGE SCALE GENOMIC DNA]</scope>
</reference>
<evidence type="ECO:0000313" key="5">
    <source>
        <dbReference type="Proteomes" id="UP000032434"/>
    </source>
</evidence>
<dbReference type="GO" id="GO:0003677">
    <property type="term" value="F:DNA binding"/>
    <property type="evidence" value="ECO:0007669"/>
    <property type="project" value="UniProtKB-UniRule"/>
</dbReference>
<dbReference type="PROSITE" id="PS50977">
    <property type="entry name" value="HTH_TETR_2"/>
    <property type="match status" value="1"/>
</dbReference>
<feature type="DNA-binding region" description="H-T-H motif" evidence="2">
    <location>
        <begin position="39"/>
        <end position="58"/>
    </location>
</feature>
<dbReference type="InterPro" id="IPR050624">
    <property type="entry name" value="HTH-type_Tx_Regulator"/>
</dbReference>
<protein>
    <submittedName>
        <fullName evidence="4">Transcriptional regulator, TetR family</fullName>
    </submittedName>
</protein>
<dbReference type="SUPFAM" id="SSF46689">
    <property type="entry name" value="Homeodomain-like"/>
    <property type="match status" value="1"/>
</dbReference>
<name>A0A061ACF2_9MOLU</name>
<dbReference type="Proteomes" id="UP000032434">
    <property type="component" value="Chromosome 1"/>
</dbReference>
<dbReference type="InterPro" id="IPR001647">
    <property type="entry name" value="HTH_TetR"/>
</dbReference>
<dbReference type="InterPro" id="IPR009057">
    <property type="entry name" value="Homeodomain-like_sf"/>
</dbReference>
<dbReference type="PANTHER" id="PTHR43479">
    <property type="entry name" value="ACREF/ENVCD OPERON REPRESSOR-RELATED"/>
    <property type="match status" value="1"/>
</dbReference>